<reference evidence="1 2" key="1">
    <citation type="submission" date="2024-04" db="EMBL/GenBank/DDBJ databases">
        <title>Tritrichomonas musculus Genome.</title>
        <authorList>
            <person name="Alves-Ferreira E."/>
            <person name="Grigg M."/>
            <person name="Lorenzi H."/>
            <person name="Galac M."/>
        </authorList>
    </citation>
    <scope>NUCLEOTIDE SEQUENCE [LARGE SCALE GENOMIC DNA]</scope>
    <source>
        <strain evidence="1 2">EAF2021</strain>
    </source>
</reference>
<comment type="caution">
    <text evidence="1">The sequence shown here is derived from an EMBL/GenBank/DDBJ whole genome shotgun (WGS) entry which is preliminary data.</text>
</comment>
<evidence type="ECO:0000313" key="2">
    <source>
        <dbReference type="Proteomes" id="UP001470230"/>
    </source>
</evidence>
<dbReference type="Proteomes" id="UP001470230">
    <property type="component" value="Unassembled WGS sequence"/>
</dbReference>
<protein>
    <submittedName>
        <fullName evidence="1">Uncharacterized protein</fullName>
    </submittedName>
</protein>
<dbReference type="EMBL" id="JAPFFF010000050">
    <property type="protein sequence ID" value="KAK8839881.1"/>
    <property type="molecule type" value="Genomic_DNA"/>
</dbReference>
<organism evidence="1 2">
    <name type="scientific">Tritrichomonas musculus</name>
    <dbReference type="NCBI Taxonomy" id="1915356"/>
    <lineage>
        <taxon>Eukaryota</taxon>
        <taxon>Metamonada</taxon>
        <taxon>Parabasalia</taxon>
        <taxon>Tritrichomonadida</taxon>
        <taxon>Tritrichomonadidae</taxon>
        <taxon>Tritrichomonas</taxon>
    </lineage>
</organism>
<evidence type="ECO:0000313" key="1">
    <source>
        <dbReference type="EMBL" id="KAK8839881.1"/>
    </source>
</evidence>
<name>A0ABR2H1U5_9EUKA</name>
<keyword evidence="2" id="KW-1185">Reference proteome</keyword>
<proteinExistence type="predicted"/>
<gene>
    <name evidence="1" type="ORF">M9Y10_031594</name>
</gene>
<accession>A0ABR2H1U5</accession>
<sequence>MNVTEEGIFISFNEEQFLKVSFSIRFKGERIEMFIKDKQRWKQLQPISITDSGIVISDKEEHSLNAYSAIALTEEGIVIRANEEQPLNTSLSIRKIEGMLISINDEHSRKAESPMVVTEGGITIRSNDLHL</sequence>